<protein>
    <recommendedName>
        <fullName evidence="2">Fibrinogen C-terminal domain-containing protein</fullName>
    </recommendedName>
</protein>
<dbReference type="PROSITE" id="PS00514">
    <property type="entry name" value="FIBRINOGEN_C_1"/>
    <property type="match status" value="1"/>
</dbReference>
<organism evidence="3 4">
    <name type="scientific">Latimeria chalumnae</name>
    <name type="common">Coelacanth</name>
    <dbReference type="NCBI Taxonomy" id="7897"/>
    <lineage>
        <taxon>Eukaryota</taxon>
        <taxon>Metazoa</taxon>
        <taxon>Chordata</taxon>
        <taxon>Craniata</taxon>
        <taxon>Vertebrata</taxon>
        <taxon>Euteleostomi</taxon>
        <taxon>Coelacanthiformes</taxon>
        <taxon>Coelacanthidae</taxon>
        <taxon>Latimeria</taxon>
    </lineage>
</organism>
<dbReference type="InterPro" id="IPR002181">
    <property type="entry name" value="Fibrinogen_a/b/g_C_dom"/>
</dbReference>
<dbReference type="PROSITE" id="PS51406">
    <property type="entry name" value="FIBRINOGEN_C_2"/>
    <property type="match status" value="1"/>
</dbReference>
<name>H3BAN9_LATCH</name>
<keyword evidence="1" id="KW-1015">Disulfide bond</keyword>
<dbReference type="InterPro" id="IPR020837">
    <property type="entry name" value="Fibrinogen_CS"/>
</dbReference>
<reference evidence="3" key="2">
    <citation type="submission" date="2025-08" db="UniProtKB">
        <authorList>
            <consortium name="Ensembl"/>
        </authorList>
    </citation>
    <scope>IDENTIFICATION</scope>
</reference>
<keyword evidence="4" id="KW-1185">Reference proteome</keyword>
<evidence type="ECO:0000259" key="2">
    <source>
        <dbReference type="PROSITE" id="PS51406"/>
    </source>
</evidence>
<dbReference type="HOGENOM" id="CLU_038628_6_0_1"/>
<dbReference type="Proteomes" id="UP000008672">
    <property type="component" value="Unassembled WGS sequence"/>
</dbReference>
<dbReference type="InterPro" id="IPR014716">
    <property type="entry name" value="Fibrinogen_a/b/g_C_1"/>
</dbReference>
<dbReference type="InterPro" id="IPR050373">
    <property type="entry name" value="Fibrinogen_C-term_domain"/>
</dbReference>
<dbReference type="FunCoup" id="H3BAN9">
    <property type="interactions" value="28"/>
</dbReference>
<sequence>SGVYTILPIGVNSTYQVYCEMKGNTGWTVIQKHNGEASLDFDRDWEAYKHGFGNLSSEHWLGLKIIHALTNQAGKRFKLWVDLESFDGDIIYAEYSDFWIGDEASQYKLHLGGYLGNRGDAFRGAGGNQNQEGQGFSTYDRDNDGCSPCFSGRSIARNHCSRSDAGGWWFNSCGSAYLNGKWHPKGSHIGKYGAIYWKTWDPIQSLKSTVTLTYKFNSQTVGFLHYQDSQI</sequence>
<reference evidence="3" key="3">
    <citation type="submission" date="2025-09" db="UniProtKB">
        <authorList>
            <consortium name="Ensembl"/>
        </authorList>
    </citation>
    <scope>IDENTIFICATION</scope>
</reference>
<dbReference type="eggNOG" id="KOG2579">
    <property type="taxonomic scope" value="Eukaryota"/>
</dbReference>
<dbReference type="SUPFAM" id="SSF56496">
    <property type="entry name" value="Fibrinogen C-terminal domain-like"/>
    <property type="match status" value="1"/>
</dbReference>
<dbReference type="Gene3D" id="4.10.530.10">
    <property type="entry name" value="Gamma-fibrinogen Carboxyl Terminal Fragment, domain 2"/>
    <property type="match status" value="1"/>
</dbReference>
<evidence type="ECO:0000313" key="3">
    <source>
        <dbReference type="Ensembl" id="ENSLACP00000018960.1"/>
    </source>
</evidence>
<accession>H3BAN9</accession>
<dbReference type="Ensembl" id="ENSLACT00000019093.1">
    <property type="protein sequence ID" value="ENSLACP00000018960.1"/>
    <property type="gene ID" value="ENSLACG00000016680.1"/>
</dbReference>
<proteinExistence type="predicted"/>
<dbReference type="AlphaFoldDB" id="H3BAN9"/>
<dbReference type="GeneTree" id="ENSGT00940000164836"/>
<dbReference type="SMART" id="SM00186">
    <property type="entry name" value="FBG"/>
    <property type="match status" value="1"/>
</dbReference>
<dbReference type="Bgee" id="ENSLACG00000016680">
    <property type="expression patterns" value="Expressed in post-anal tail muscle"/>
</dbReference>
<reference evidence="4" key="1">
    <citation type="submission" date="2011-08" db="EMBL/GenBank/DDBJ databases">
        <title>The draft genome of Latimeria chalumnae.</title>
        <authorList>
            <person name="Di Palma F."/>
            <person name="Alfoldi J."/>
            <person name="Johnson J."/>
            <person name="Berlin A."/>
            <person name="Gnerre S."/>
            <person name="Jaffe D."/>
            <person name="MacCallum I."/>
            <person name="Young S."/>
            <person name="Walker B.J."/>
            <person name="Lander E."/>
            <person name="Lindblad-Toh K."/>
        </authorList>
    </citation>
    <scope>NUCLEOTIDE SEQUENCE [LARGE SCALE GENOMIC DNA]</scope>
    <source>
        <strain evidence="4">Wild caught</strain>
    </source>
</reference>
<evidence type="ECO:0000256" key="1">
    <source>
        <dbReference type="ARBA" id="ARBA00023157"/>
    </source>
</evidence>
<dbReference type="Pfam" id="PF00147">
    <property type="entry name" value="Fibrinogen_C"/>
    <property type="match status" value="1"/>
</dbReference>
<dbReference type="OMA" id="CSKIRAQ"/>
<dbReference type="EMBL" id="AFYH01055720">
    <property type="status" value="NOT_ANNOTATED_CDS"/>
    <property type="molecule type" value="Genomic_DNA"/>
</dbReference>
<dbReference type="InterPro" id="IPR036056">
    <property type="entry name" value="Fibrinogen-like_C"/>
</dbReference>
<evidence type="ECO:0000313" key="4">
    <source>
        <dbReference type="Proteomes" id="UP000008672"/>
    </source>
</evidence>
<dbReference type="PANTHER" id="PTHR19143:SF263">
    <property type="entry name" value="FIBRINOGEN-LIKE PROTEIN 1"/>
    <property type="match status" value="1"/>
</dbReference>
<dbReference type="GO" id="GO:0050776">
    <property type="term" value="P:regulation of immune response"/>
    <property type="evidence" value="ECO:0007669"/>
    <property type="project" value="TreeGrafter"/>
</dbReference>
<dbReference type="InParanoid" id="H3BAN9"/>
<feature type="domain" description="Fibrinogen C-terminal" evidence="2">
    <location>
        <begin position="1"/>
        <end position="217"/>
    </location>
</feature>
<dbReference type="GO" id="GO:0005615">
    <property type="term" value="C:extracellular space"/>
    <property type="evidence" value="ECO:0007669"/>
    <property type="project" value="TreeGrafter"/>
</dbReference>
<dbReference type="CDD" id="cd00087">
    <property type="entry name" value="FReD"/>
    <property type="match status" value="1"/>
</dbReference>
<dbReference type="Gene3D" id="3.90.215.10">
    <property type="entry name" value="Gamma Fibrinogen, chain A, domain 1"/>
    <property type="match status" value="1"/>
</dbReference>
<dbReference type="GO" id="GO:0050868">
    <property type="term" value="P:negative regulation of T cell activation"/>
    <property type="evidence" value="ECO:0007669"/>
    <property type="project" value="TreeGrafter"/>
</dbReference>
<dbReference type="PANTHER" id="PTHR19143">
    <property type="entry name" value="FIBRINOGEN/TENASCIN/ANGIOPOEITIN"/>
    <property type="match status" value="1"/>
</dbReference>